<dbReference type="AlphaFoldDB" id="A0AAV3RXM6"/>
<evidence type="ECO:0000313" key="4">
    <source>
        <dbReference type="Proteomes" id="UP001454036"/>
    </source>
</evidence>
<dbReference type="EMBL" id="BAABME010012959">
    <property type="protein sequence ID" value="GAA0185684.1"/>
    <property type="molecule type" value="Genomic_DNA"/>
</dbReference>
<dbReference type="PANTHER" id="PTHR31066">
    <property type="entry name" value="OS05G0427100 PROTEIN-RELATED"/>
    <property type="match status" value="1"/>
</dbReference>
<dbReference type="PANTHER" id="PTHR31066:SF97">
    <property type="entry name" value="OS03G0401100 PROTEIN"/>
    <property type="match status" value="1"/>
</dbReference>
<dbReference type="Pfam" id="PF00564">
    <property type="entry name" value="PB1"/>
    <property type="match status" value="1"/>
</dbReference>
<evidence type="ECO:0000256" key="1">
    <source>
        <dbReference type="SAM" id="MobiDB-lite"/>
    </source>
</evidence>
<dbReference type="GO" id="GO:0004674">
    <property type="term" value="F:protein serine/threonine kinase activity"/>
    <property type="evidence" value="ECO:0007669"/>
    <property type="project" value="UniProtKB-KW"/>
</dbReference>
<reference evidence="3 4" key="1">
    <citation type="submission" date="2024-01" db="EMBL/GenBank/DDBJ databases">
        <title>The complete chloroplast genome sequence of Lithospermum erythrorhizon: insights into the phylogenetic relationship among Boraginaceae species and the maternal lineages of purple gromwells.</title>
        <authorList>
            <person name="Okada T."/>
            <person name="Watanabe K."/>
        </authorList>
    </citation>
    <scope>NUCLEOTIDE SEQUENCE [LARGE SCALE GENOMIC DNA]</scope>
</reference>
<protein>
    <submittedName>
        <fullName evidence="3">Non-receptor serine/threonine protein kinase</fullName>
    </submittedName>
</protein>
<sequence length="483" mass="53887">MDQPKSQNYSQNYYAEGPTEDHPSAFQTFNVDSTGYANANLQPTEYSFPEAKPVHNYSIQTGEEFSLEFMRDRANPRKPLVPNVSSDPSYTPGYLELKGILGISHTGSESGSHIYMSTTVERGPKEFDQKNSFLNEDKTYSGSGHLRLQNSYASSGASASSSSNIKVLCSFGGKLLPRPSDRKFRYVGGETRIIRISKEISWKDLWHKTTAIYNQTHTIKYQLPEEDLEALVTVSSDEDLQNMMEECHVFDDVEGSNKPRVFLFSLSDLDDAQLRLTCSGADSEFQYLVAVNGMDMVSRQNSALHGLSSLSVNNLNELDQNGELETSKIKTEFVNVLHGDGQKSEWQQYDYFPPISSSSPLQTAYPLSSVQDEQDLSSQFGGNNVEYNFAVEEGYAATTSNEALSLKNEKRVEERLRTPVTEEAANTVQSPIFGGKDHFGGASAFTPESVSSESRLMDLSYFESTDPLPSFFHSERIPREQAE</sequence>
<gene>
    <name evidence="3" type="ORF">LIER_32972</name>
</gene>
<keyword evidence="4" id="KW-1185">Reference proteome</keyword>
<feature type="compositionally biased region" description="Polar residues" evidence="1">
    <location>
        <begin position="1"/>
        <end position="13"/>
    </location>
</feature>
<proteinExistence type="predicted"/>
<dbReference type="CDD" id="cd06410">
    <property type="entry name" value="PB1_UP2"/>
    <property type="match status" value="1"/>
</dbReference>
<evidence type="ECO:0000259" key="2">
    <source>
        <dbReference type="SMART" id="SM00666"/>
    </source>
</evidence>
<keyword evidence="3" id="KW-0723">Serine/threonine-protein kinase</keyword>
<dbReference type="InterPro" id="IPR053198">
    <property type="entry name" value="Gynoecium_Dev_Regulator"/>
</dbReference>
<name>A0AAV3RXM6_LITER</name>
<dbReference type="FunFam" id="3.10.20.90:FF:000058">
    <property type="entry name" value="Octicosapeptide/phox/Bem1p domain kinase superfamily protein"/>
    <property type="match status" value="1"/>
</dbReference>
<dbReference type="SMART" id="SM00666">
    <property type="entry name" value="PB1"/>
    <property type="match status" value="1"/>
</dbReference>
<organism evidence="3 4">
    <name type="scientific">Lithospermum erythrorhizon</name>
    <name type="common">Purple gromwell</name>
    <name type="synonym">Lithospermum officinale var. erythrorhizon</name>
    <dbReference type="NCBI Taxonomy" id="34254"/>
    <lineage>
        <taxon>Eukaryota</taxon>
        <taxon>Viridiplantae</taxon>
        <taxon>Streptophyta</taxon>
        <taxon>Embryophyta</taxon>
        <taxon>Tracheophyta</taxon>
        <taxon>Spermatophyta</taxon>
        <taxon>Magnoliopsida</taxon>
        <taxon>eudicotyledons</taxon>
        <taxon>Gunneridae</taxon>
        <taxon>Pentapetalae</taxon>
        <taxon>asterids</taxon>
        <taxon>lamiids</taxon>
        <taxon>Boraginales</taxon>
        <taxon>Boraginaceae</taxon>
        <taxon>Boraginoideae</taxon>
        <taxon>Lithospermeae</taxon>
        <taxon>Lithospermum</taxon>
    </lineage>
</organism>
<feature type="domain" description="PB1" evidence="2">
    <location>
        <begin position="179"/>
        <end position="266"/>
    </location>
</feature>
<keyword evidence="3" id="KW-0418">Kinase</keyword>
<comment type="caution">
    <text evidence="3">The sequence shown here is derived from an EMBL/GenBank/DDBJ whole genome shotgun (WGS) entry which is preliminary data.</text>
</comment>
<dbReference type="SUPFAM" id="SSF54277">
    <property type="entry name" value="CAD &amp; PB1 domains"/>
    <property type="match status" value="1"/>
</dbReference>
<dbReference type="Proteomes" id="UP001454036">
    <property type="component" value="Unassembled WGS sequence"/>
</dbReference>
<accession>A0AAV3RXM6</accession>
<dbReference type="InterPro" id="IPR000270">
    <property type="entry name" value="PB1_dom"/>
</dbReference>
<evidence type="ECO:0000313" key="3">
    <source>
        <dbReference type="EMBL" id="GAA0185684.1"/>
    </source>
</evidence>
<feature type="region of interest" description="Disordered" evidence="1">
    <location>
        <begin position="1"/>
        <end position="23"/>
    </location>
</feature>
<keyword evidence="3" id="KW-0808">Transferase</keyword>
<dbReference type="Gene3D" id="3.10.20.90">
    <property type="entry name" value="Phosphatidylinositol 3-kinase Catalytic Subunit, Chain A, domain 1"/>
    <property type="match status" value="1"/>
</dbReference>